<evidence type="ECO:0000256" key="1">
    <source>
        <dbReference type="SAM" id="Phobius"/>
    </source>
</evidence>
<geneLocation type="mitochondrion" evidence="2"/>
<sequence length="64" mass="7240">MSGHEEQSHSVAVMDRYLLCLAMKYQPCLAVPSRAYCFSLLSLVPVIACFYLRNSAKERNELGK</sequence>
<reference evidence="2" key="1">
    <citation type="journal article" date="2015" name="Genome Biol. Evol.">
        <title>Organellar Genomes of White Spruce (Picea glauca): Assembly and Annotation.</title>
        <authorList>
            <person name="Jackman S.D."/>
            <person name="Warren R.L."/>
            <person name="Gibb E.A."/>
            <person name="Vandervalk B.P."/>
            <person name="Mohamadi H."/>
            <person name="Chu J."/>
            <person name="Raymond A."/>
            <person name="Pleasance S."/>
            <person name="Coope R."/>
            <person name="Wildung M.R."/>
            <person name="Ritland C.E."/>
            <person name="Bousquet J."/>
            <person name="Jones S.J."/>
            <person name="Bohlmann J."/>
            <person name="Birol I."/>
        </authorList>
    </citation>
    <scope>NUCLEOTIDE SEQUENCE [LARGE SCALE GENOMIC DNA]</scope>
    <source>
        <tissue evidence="2">Flushing bud</tissue>
    </source>
</reference>
<name>A0A101M0S8_PICGL</name>
<keyword evidence="1" id="KW-0472">Membrane</keyword>
<protein>
    <submittedName>
        <fullName evidence="2">Uncharacterized protein</fullName>
    </submittedName>
</protein>
<keyword evidence="1" id="KW-0812">Transmembrane</keyword>
<comment type="caution">
    <text evidence="2">The sequence shown here is derived from an EMBL/GenBank/DDBJ whole genome shotgun (WGS) entry which is preliminary data.</text>
</comment>
<proteinExistence type="predicted"/>
<organism evidence="2">
    <name type="scientific">Picea glauca</name>
    <name type="common">White spruce</name>
    <name type="synonym">Pinus glauca</name>
    <dbReference type="NCBI Taxonomy" id="3330"/>
    <lineage>
        <taxon>Eukaryota</taxon>
        <taxon>Viridiplantae</taxon>
        <taxon>Streptophyta</taxon>
        <taxon>Embryophyta</taxon>
        <taxon>Tracheophyta</taxon>
        <taxon>Spermatophyta</taxon>
        <taxon>Pinopsida</taxon>
        <taxon>Pinidae</taxon>
        <taxon>Conifers I</taxon>
        <taxon>Pinales</taxon>
        <taxon>Pinaceae</taxon>
        <taxon>Picea</taxon>
    </lineage>
</organism>
<keyword evidence="1" id="KW-1133">Transmembrane helix</keyword>
<evidence type="ECO:0000313" key="2">
    <source>
        <dbReference type="EMBL" id="KUM48934.1"/>
    </source>
</evidence>
<dbReference type="EMBL" id="LKAM01000004">
    <property type="protein sequence ID" value="KUM48934.1"/>
    <property type="molecule type" value="Genomic_DNA"/>
</dbReference>
<gene>
    <name evidence="2" type="ORF">ABT39_MTgene4270</name>
</gene>
<dbReference type="AlphaFoldDB" id="A0A101M0S8"/>
<keyword evidence="2" id="KW-0496">Mitochondrion</keyword>
<feature type="transmembrane region" description="Helical" evidence="1">
    <location>
        <begin position="33"/>
        <end position="52"/>
    </location>
</feature>
<accession>A0A101M0S8</accession>